<accession>A0A553QQ48</accession>
<evidence type="ECO:0000313" key="3">
    <source>
        <dbReference type="Proteomes" id="UP000316079"/>
    </source>
</evidence>
<organism evidence="2 3">
    <name type="scientific">Danionella cerebrum</name>
    <dbReference type="NCBI Taxonomy" id="2873325"/>
    <lineage>
        <taxon>Eukaryota</taxon>
        <taxon>Metazoa</taxon>
        <taxon>Chordata</taxon>
        <taxon>Craniata</taxon>
        <taxon>Vertebrata</taxon>
        <taxon>Euteleostomi</taxon>
        <taxon>Actinopterygii</taxon>
        <taxon>Neopterygii</taxon>
        <taxon>Teleostei</taxon>
        <taxon>Ostariophysi</taxon>
        <taxon>Cypriniformes</taxon>
        <taxon>Danionidae</taxon>
        <taxon>Danioninae</taxon>
        <taxon>Danionella</taxon>
    </lineage>
</organism>
<keyword evidence="3" id="KW-1185">Reference proteome</keyword>
<name>A0A553QQ48_9TELE</name>
<evidence type="ECO:0000313" key="2">
    <source>
        <dbReference type="EMBL" id="TRY92104.1"/>
    </source>
</evidence>
<feature type="compositionally biased region" description="Polar residues" evidence="1">
    <location>
        <begin position="171"/>
        <end position="182"/>
    </location>
</feature>
<reference evidence="2 3" key="1">
    <citation type="journal article" date="2019" name="Sci. Data">
        <title>Hybrid genome assembly and annotation of Danionella translucida.</title>
        <authorList>
            <person name="Kadobianskyi M."/>
            <person name="Schulze L."/>
            <person name="Schuelke M."/>
            <person name="Judkewitz B."/>
        </authorList>
    </citation>
    <scope>NUCLEOTIDE SEQUENCE [LARGE SCALE GENOMIC DNA]</scope>
    <source>
        <strain evidence="2 3">Bolton</strain>
    </source>
</reference>
<dbReference type="Proteomes" id="UP000316079">
    <property type="component" value="Unassembled WGS sequence"/>
</dbReference>
<gene>
    <name evidence="2" type="ORF">DNTS_022021</name>
</gene>
<feature type="compositionally biased region" description="Basic and acidic residues" evidence="1">
    <location>
        <begin position="140"/>
        <end position="153"/>
    </location>
</feature>
<dbReference type="AlphaFoldDB" id="A0A553QQ48"/>
<proteinExistence type="predicted"/>
<comment type="caution">
    <text evidence="2">The sequence shown here is derived from an EMBL/GenBank/DDBJ whole genome shotgun (WGS) entry which is preliminary data.</text>
</comment>
<sequence length="357" mass="40021">MEIHQPHPGAMAGLLLCSQNTQQSPCLHKDRNRLKRPSVFLRPRAEERNPEKPRADFEKKFKNEKNIPSKTWYSLEGEVSTGDSGRLVSSGIIGGHRLCSVTTETFTMEDTLGSVLGIELLLMVILSSREEEQDEDETSKEDSHGQRQNDCVRGKQQNNSSSETKEAGTAQPITAKSEQNHPFTDPDALTEPVRGEKKKERKDEIQASKRAGAASITRKGKKNFGVFSGKKHIKIIPSQIRKPTEDNVFRKLLKLTFHSLLQHGQSVAWNMELTFNQEQEADDSRGSDDDSWHDEGQTPGRRHIKRQLLAQLSGLLSQKESPQEQRGGRSTFSISSLAFIRACIASMYLSVDDEVAN</sequence>
<feature type="region of interest" description="Disordered" evidence="1">
    <location>
        <begin position="131"/>
        <end position="217"/>
    </location>
</feature>
<feature type="compositionally biased region" description="Basic and acidic residues" evidence="1">
    <location>
        <begin position="282"/>
        <end position="296"/>
    </location>
</feature>
<feature type="region of interest" description="Disordered" evidence="1">
    <location>
        <begin position="279"/>
        <end position="302"/>
    </location>
</feature>
<feature type="compositionally biased region" description="Basic and acidic residues" evidence="1">
    <location>
        <begin position="193"/>
        <end position="207"/>
    </location>
</feature>
<protein>
    <submittedName>
        <fullName evidence="2">Uncharacterized protein</fullName>
    </submittedName>
</protein>
<evidence type="ECO:0000256" key="1">
    <source>
        <dbReference type="SAM" id="MobiDB-lite"/>
    </source>
</evidence>
<dbReference type="EMBL" id="SRMA01025676">
    <property type="protein sequence ID" value="TRY92104.1"/>
    <property type="molecule type" value="Genomic_DNA"/>
</dbReference>